<sequence length="378" mass="40861">MRCQQHQLRHINTFSGEISGAFADLGTFLPLVLGLIALNQFSPQGVFLGFGCFALFTAWFYKRPIPTQPMKVISALVIAEGFSPGMLQASAMLIGIILLVLAYTGAIGWLAKQISPTISIGIQLAIGLQLIWIGGVMISETWVIGIAGLVLLLCSRFLPLPFLMMPAVLGLGIVWQMVHGAQASFEFNQVYPWHLSWPNVDEWSQAALLLVLPQLALTLTNAVIVVSALATSKFPEDEAKLVPKRFAISSGWANLLLAPFGGMAMCHGAGGFAVQYYFGARSYVAPLIFGVTCIAIALCWGQGMANLLSLIPMALLGALLAIAGIQLAWSKRFIDGKPYCIFVIFTTALMCLLFNTAVGLIAGLLLEFIRRHQLTKTT</sequence>
<feature type="transmembrane region" description="Helical" evidence="1">
    <location>
        <begin position="44"/>
        <end position="61"/>
    </location>
</feature>
<dbReference type="PANTHER" id="PTHR31970">
    <property type="match status" value="1"/>
</dbReference>
<feature type="transmembrane region" description="Helical" evidence="1">
    <location>
        <begin position="21"/>
        <end position="38"/>
    </location>
</feature>
<organism evidence="2 3">
    <name type="scientific">Shewanella intestini</name>
    <dbReference type="NCBI Taxonomy" id="2017544"/>
    <lineage>
        <taxon>Bacteria</taxon>
        <taxon>Pseudomonadati</taxon>
        <taxon>Pseudomonadota</taxon>
        <taxon>Gammaproteobacteria</taxon>
        <taxon>Alteromonadales</taxon>
        <taxon>Shewanellaceae</taxon>
        <taxon>Shewanella</taxon>
    </lineage>
</organism>
<dbReference type="EMBL" id="JAAIKR010000001">
    <property type="protein sequence ID" value="MBR9726887.1"/>
    <property type="molecule type" value="Genomic_DNA"/>
</dbReference>
<accession>A0ABS5HYL8</accession>
<dbReference type="Pfam" id="PF16983">
    <property type="entry name" value="MFS_MOT1"/>
    <property type="match status" value="2"/>
</dbReference>
<comment type="caution">
    <text evidence="2">The sequence shown here is derived from an EMBL/GenBank/DDBJ whole genome shotgun (WGS) entry which is preliminary data.</text>
</comment>
<keyword evidence="1" id="KW-0472">Membrane</keyword>
<feature type="transmembrane region" description="Helical" evidence="1">
    <location>
        <begin position="283"/>
        <end position="300"/>
    </location>
</feature>
<proteinExistence type="predicted"/>
<protein>
    <submittedName>
        <fullName evidence="2">Sulfate transporter</fullName>
    </submittedName>
</protein>
<feature type="transmembrane region" description="Helical" evidence="1">
    <location>
        <begin position="252"/>
        <end position="277"/>
    </location>
</feature>
<dbReference type="InterPro" id="IPR031563">
    <property type="entry name" value="MOT1/MOT2"/>
</dbReference>
<gene>
    <name evidence="2" type="ORF">G3R48_02625</name>
</gene>
<dbReference type="Proteomes" id="UP000811844">
    <property type="component" value="Unassembled WGS sequence"/>
</dbReference>
<feature type="transmembrane region" description="Helical" evidence="1">
    <location>
        <begin position="91"/>
        <end position="111"/>
    </location>
</feature>
<feature type="transmembrane region" description="Helical" evidence="1">
    <location>
        <begin position="206"/>
        <end position="231"/>
    </location>
</feature>
<evidence type="ECO:0000313" key="2">
    <source>
        <dbReference type="EMBL" id="MBR9726887.1"/>
    </source>
</evidence>
<keyword evidence="3" id="KW-1185">Reference proteome</keyword>
<keyword evidence="1" id="KW-1133">Transmembrane helix</keyword>
<name>A0ABS5HYL8_9GAMM</name>
<reference evidence="2 3" key="1">
    <citation type="submission" date="2020-02" db="EMBL/GenBank/DDBJ databases">
        <title>Shewanella WXL01 sp. nov., a marine bacterium isolated from green algae in Luhuitou Fringing Reef (Northern South China Sea).</title>
        <authorList>
            <person name="Wang X."/>
        </authorList>
    </citation>
    <scope>NUCLEOTIDE SEQUENCE [LARGE SCALE GENOMIC DNA]</scope>
    <source>
        <strain evidence="2 3">MCCC 1A01895</strain>
    </source>
</reference>
<feature type="transmembrane region" description="Helical" evidence="1">
    <location>
        <begin position="160"/>
        <end position="178"/>
    </location>
</feature>
<feature type="transmembrane region" description="Helical" evidence="1">
    <location>
        <begin position="341"/>
        <end position="366"/>
    </location>
</feature>
<evidence type="ECO:0000313" key="3">
    <source>
        <dbReference type="Proteomes" id="UP000811844"/>
    </source>
</evidence>
<keyword evidence="1" id="KW-0812">Transmembrane</keyword>
<dbReference type="PANTHER" id="PTHR31970:SF9">
    <property type="entry name" value="MOLYBDATE TRANSPORTER 2"/>
    <property type="match status" value="1"/>
</dbReference>
<feature type="transmembrane region" description="Helical" evidence="1">
    <location>
        <begin position="131"/>
        <end position="153"/>
    </location>
</feature>
<dbReference type="RefSeq" id="WP_153660588.1">
    <property type="nucleotide sequence ID" value="NZ_JAAIKR010000001.1"/>
</dbReference>
<feature type="transmembrane region" description="Helical" evidence="1">
    <location>
        <begin position="307"/>
        <end position="329"/>
    </location>
</feature>
<evidence type="ECO:0000256" key="1">
    <source>
        <dbReference type="SAM" id="Phobius"/>
    </source>
</evidence>